<dbReference type="PANTHER" id="PTHR35546">
    <property type="entry name" value="F-BOX PROTEIN INTERACTION DOMAIN PROTEIN-RELATED"/>
    <property type="match status" value="1"/>
</dbReference>
<dbReference type="Pfam" id="PF24750">
    <property type="entry name" value="b-prop_At3g26010-like"/>
    <property type="match status" value="1"/>
</dbReference>
<sequence length="501" mass="57164">MKMEDQMKDCYENPVIISDMGTKGLVSHYQFEEGSSQFIFLDIDKETGGISINNPLSLTTSSYVQIISSSGGLLLLSSFGENQLNYLVFNPLTKQSVTLPQHGIARLIIRSGLAFDGKHYQVVLVHVHRDEENGLGPLPGDIELEVFSSETGAWRNHRPFSLSLNVELPDNKFPELNTTPLFSNGAIHWEISGELLVYHVEDDYCEVIELPNVSEDWSWQSTMTYRRCLWESEGRVHYTYTDFDGVHSWNLLKEDDYNVYPHKNVFDREKFGWALAYTISHQDLAEQDPEILSLVDQWEPRNISPIAYAQDSETMYLQLPGIVVAYNTRNRILQKVCRYTFPGADFNCCSFFPSIHRSECHEQNESKSQVGEVVDLPIGKEFDFQLIASGLSTICLLIMRFLALLHEIRNEVKPLLIFIESYAFHGAAAENDFHCRSRHRGDEAAGRRCRSEKKRAITRLLTVADLGGPSGGEWKTLFMVEAAGTNFLLLLRWKKLMLNWA</sequence>
<evidence type="ECO:0000313" key="3">
    <source>
        <dbReference type="Proteomes" id="UP000657918"/>
    </source>
</evidence>
<evidence type="ECO:0000313" key="2">
    <source>
        <dbReference type="EMBL" id="KAF9690024.1"/>
    </source>
</evidence>
<reference evidence="2 3" key="1">
    <citation type="submission" date="2020-10" db="EMBL/GenBank/DDBJ databases">
        <title>Plant Genome Project.</title>
        <authorList>
            <person name="Zhang R.-G."/>
        </authorList>
    </citation>
    <scope>NUCLEOTIDE SEQUENCE [LARGE SCALE GENOMIC DNA]</scope>
    <source>
        <strain evidence="2">FAFU-HL-1</strain>
        <tissue evidence="2">Leaf</tissue>
    </source>
</reference>
<name>A0A835NC05_9ROSI</name>
<gene>
    <name evidence="2" type="ORF">SADUNF_Sadunf01G0152900</name>
</gene>
<dbReference type="Proteomes" id="UP000657918">
    <property type="component" value="Unassembled WGS sequence"/>
</dbReference>
<organism evidence="2 3">
    <name type="scientific">Salix dunnii</name>
    <dbReference type="NCBI Taxonomy" id="1413687"/>
    <lineage>
        <taxon>Eukaryota</taxon>
        <taxon>Viridiplantae</taxon>
        <taxon>Streptophyta</taxon>
        <taxon>Embryophyta</taxon>
        <taxon>Tracheophyta</taxon>
        <taxon>Spermatophyta</taxon>
        <taxon>Magnoliopsida</taxon>
        <taxon>eudicotyledons</taxon>
        <taxon>Gunneridae</taxon>
        <taxon>Pentapetalae</taxon>
        <taxon>rosids</taxon>
        <taxon>fabids</taxon>
        <taxon>Malpighiales</taxon>
        <taxon>Salicaceae</taxon>
        <taxon>Saliceae</taxon>
        <taxon>Salix</taxon>
    </lineage>
</organism>
<dbReference type="EMBL" id="JADGMS010000001">
    <property type="protein sequence ID" value="KAF9690024.1"/>
    <property type="molecule type" value="Genomic_DNA"/>
</dbReference>
<dbReference type="PANTHER" id="PTHR35546:SF70">
    <property type="entry name" value="F-BOX PROTEIN INTERACTION DOMAIN PROTEIN"/>
    <property type="match status" value="1"/>
</dbReference>
<proteinExistence type="predicted"/>
<dbReference type="InterPro" id="IPR056592">
    <property type="entry name" value="Beta-prop_At3g26010-like"/>
</dbReference>
<protein>
    <recommendedName>
        <fullName evidence="1">F-box protein At3g26010-like beta-propeller domain-containing protein</fullName>
    </recommendedName>
</protein>
<dbReference type="OrthoDB" id="834952at2759"/>
<dbReference type="AlphaFoldDB" id="A0A835NC05"/>
<evidence type="ECO:0000259" key="1">
    <source>
        <dbReference type="Pfam" id="PF24750"/>
    </source>
</evidence>
<keyword evidence="3" id="KW-1185">Reference proteome</keyword>
<accession>A0A835NC05</accession>
<feature type="domain" description="F-box protein At3g26010-like beta-propeller" evidence="1">
    <location>
        <begin position="56"/>
        <end position="255"/>
    </location>
</feature>
<dbReference type="InterPro" id="IPR055290">
    <property type="entry name" value="At3g26010-like"/>
</dbReference>
<comment type="caution">
    <text evidence="2">The sequence shown here is derived from an EMBL/GenBank/DDBJ whole genome shotgun (WGS) entry which is preliminary data.</text>
</comment>